<feature type="chain" id="PRO_5005492839" description="Secreted protein" evidence="1">
    <location>
        <begin position="19"/>
        <end position="95"/>
    </location>
</feature>
<proteinExistence type="predicted"/>
<gene>
    <name evidence="2" type="ORF">XTPLMG730_1857</name>
</gene>
<protein>
    <recommendedName>
        <fullName evidence="4">Secreted protein</fullName>
    </recommendedName>
</protein>
<evidence type="ECO:0000313" key="3">
    <source>
        <dbReference type="Proteomes" id="UP000045978"/>
    </source>
</evidence>
<organism evidence="2 3">
    <name type="scientific">Xanthomonas graminis pv. phlei</name>
    <dbReference type="NCBI Taxonomy" id="487906"/>
    <lineage>
        <taxon>Bacteria</taxon>
        <taxon>Pseudomonadati</taxon>
        <taxon>Pseudomonadota</taxon>
        <taxon>Gammaproteobacteria</taxon>
        <taxon>Lysobacterales</taxon>
        <taxon>Lysobacteraceae</taxon>
        <taxon>Xanthomonas</taxon>
        <taxon>Xanthomonas translucens group</taxon>
        <taxon>Xanthomonas graminis</taxon>
    </lineage>
</organism>
<dbReference type="Pfam" id="PF11191">
    <property type="entry name" value="DUF2782"/>
    <property type="match status" value="1"/>
</dbReference>
<dbReference type="EMBL" id="CXOJ01000034">
    <property type="protein sequence ID" value="CTP87637.1"/>
    <property type="molecule type" value="Genomic_DNA"/>
</dbReference>
<accession>A0A0K2ZRM0</accession>
<dbReference type="PROSITE" id="PS51257">
    <property type="entry name" value="PROKAR_LIPOPROTEIN"/>
    <property type="match status" value="1"/>
</dbReference>
<sequence length="95" mass="10240">MKALMLVPLLLLAGCASTGIGPDGPPVDVRGADVTHRTMGNGDSVDEYRVSGQLRAVKVTPANAPAYYLYDQNGDGHMDGNKDNVSPVYWKLYSW</sequence>
<dbReference type="AlphaFoldDB" id="A0A0K2ZRM0"/>
<name>A0A0K2ZRM0_9XANT</name>
<dbReference type="Gene3D" id="2.20.130.30">
    <property type="entry name" value="Protein of unknown function DUF2782"/>
    <property type="match status" value="1"/>
</dbReference>
<feature type="signal peptide" evidence="1">
    <location>
        <begin position="1"/>
        <end position="18"/>
    </location>
</feature>
<reference evidence="2 3" key="1">
    <citation type="submission" date="2015-07" db="EMBL/GenBank/DDBJ databases">
        <authorList>
            <person name="Noorani M."/>
        </authorList>
    </citation>
    <scope>NUCLEOTIDE SEQUENCE [LARGE SCALE GENOMIC DNA]</scope>
    <source>
        <strain evidence="2">LMG730</strain>
    </source>
</reference>
<evidence type="ECO:0008006" key="4">
    <source>
        <dbReference type="Google" id="ProtNLM"/>
    </source>
</evidence>
<dbReference type="RefSeq" id="WP_009573050.1">
    <property type="nucleotide sequence ID" value="NZ_CP076251.1"/>
</dbReference>
<keyword evidence="1" id="KW-0732">Signal</keyword>
<dbReference type="InterPro" id="IPR021357">
    <property type="entry name" value="DUF2782"/>
</dbReference>
<evidence type="ECO:0000256" key="1">
    <source>
        <dbReference type="SAM" id="SignalP"/>
    </source>
</evidence>
<evidence type="ECO:0000313" key="2">
    <source>
        <dbReference type="EMBL" id="CTP87637.1"/>
    </source>
</evidence>
<dbReference type="Proteomes" id="UP000045978">
    <property type="component" value="Unassembled WGS sequence"/>
</dbReference>